<proteinExistence type="predicted"/>
<sequence>MLFVLAVLCLAVFGIQGAEDKLPSYLRDTFEEINQQYNGNLKWNECLANKALEEAVNPQSVLAYLKIRGTKKFSKKDCSTNADKVRAAFKNPFDRMGNRVIRLPEGTIYGCNGVVDTDAANLIFTVACVYNNTKLRTVRA</sequence>
<accession>A0A7I4YZX3</accession>
<feature type="signal peptide" evidence="1">
    <location>
        <begin position="1"/>
        <end position="17"/>
    </location>
</feature>
<dbReference type="AlphaFoldDB" id="A0A7I4YZX3"/>
<protein>
    <submittedName>
        <fullName evidence="3">RNAse_Pc domain-containing protein</fullName>
    </submittedName>
</protein>
<evidence type="ECO:0000256" key="1">
    <source>
        <dbReference type="SAM" id="SignalP"/>
    </source>
</evidence>
<name>A0A7I4YZX3_HAECO</name>
<keyword evidence="2" id="KW-1185">Reference proteome</keyword>
<evidence type="ECO:0000313" key="2">
    <source>
        <dbReference type="Proteomes" id="UP000025227"/>
    </source>
</evidence>
<evidence type="ECO:0000313" key="3">
    <source>
        <dbReference type="WBParaSite" id="HCON_00154080-00001"/>
    </source>
</evidence>
<feature type="chain" id="PRO_5029525216" evidence="1">
    <location>
        <begin position="18"/>
        <end position="140"/>
    </location>
</feature>
<reference evidence="3" key="1">
    <citation type="submission" date="2020-12" db="UniProtKB">
        <authorList>
            <consortium name="WormBaseParasite"/>
        </authorList>
    </citation>
    <scope>IDENTIFICATION</scope>
    <source>
        <strain evidence="3">MHco3</strain>
    </source>
</reference>
<dbReference type="Proteomes" id="UP000025227">
    <property type="component" value="Unplaced"/>
</dbReference>
<organism evidence="2 3">
    <name type="scientific">Haemonchus contortus</name>
    <name type="common">Barber pole worm</name>
    <dbReference type="NCBI Taxonomy" id="6289"/>
    <lineage>
        <taxon>Eukaryota</taxon>
        <taxon>Metazoa</taxon>
        <taxon>Ecdysozoa</taxon>
        <taxon>Nematoda</taxon>
        <taxon>Chromadorea</taxon>
        <taxon>Rhabditida</taxon>
        <taxon>Rhabditina</taxon>
        <taxon>Rhabditomorpha</taxon>
        <taxon>Strongyloidea</taxon>
        <taxon>Trichostrongylidae</taxon>
        <taxon>Haemonchus</taxon>
    </lineage>
</organism>
<keyword evidence="1" id="KW-0732">Signal</keyword>
<dbReference type="WBParaSite" id="HCON_00154080-00001">
    <property type="protein sequence ID" value="HCON_00154080-00001"/>
    <property type="gene ID" value="HCON_00154080"/>
</dbReference>